<dbReference type="HOGENOM" id="CLU_094108_1_0_11"/>
<feature type="domain" description="YgjP-like metallopeptidase" evidence="1">
    <location>
        <begin position="83"/>
        <end position="180"/>
    </location>
</feature>
<dbReference type="eggNOG" id="COG1451">
    <property type="taxonomic scope" value="Bacteria"/>
</dbReference>
<dbReference type="PANTHER" id="PTHR30399">
    <property type="entry name" value="UNCHARACTERIZED PROTEIN YGJP"/>
    <property type="match status" value="1"/>
</dbReference>
<dbReference type="STRING" id="269800.Tfu_0533"/>
<gene>
    <name evidence="2" type="ordered locus">Tfu_0533</name>
</gene>
<organism evidence="2">
    <name type="scientific">Thermobifida fusca (strain YX)</name>
    <dbReference type="NCBI Taxonomy" id="269800"/>
    <lineage>
        <taxon>Bacteria</taxon>
        <taxon>Bacillati</taxon>
        <taxon>Actinomycetota</taxon>
        <taxon>Actinomycetes</taxon>
        <taxon>Streptosporangiales</taxon>
        <taxon>Nocardiopsidaceae</taxon>
        <taxon>Thermobifida</taxon>
    </lineage>
</organism>
<dbReference type="InterPro" id="IPR002725">
    <property type="entry name" value="YgjP-like_metallopeptidase"/>
</dbReference>
<dbReference type="CDD" id="cd07344">
    <property type="entry name" value="M48_yhfN_like"/>
    <property type="match status" value="1"/>
</dbReference>
<evidence type="ECO:0000313" key="2">
    <source>
        <dbReference type="EMBL" id="AAZ54571.1"/>
    </source>
</evidence>
<dbReference type="SMR" id="Q47SJ6"/>
<keyword evidence="2" id="KW-0378">Hydrolase</keyword>
<proteinExistence type="predicted"/>
<dbReference type="Gene3D" id="3.30.2010.10">
    <property type="entry name" value="Metalloproteases ('zincins'), catalytic domain"/>
    <property type="match status" value="1"/>
</dbReference>
<dbReference type="EMBL" id="CP000088">
    <property type="protein sequence ID" value="AAZ54571.1"/>
    <property type="molecule type" value="Genomic_DNA"/>
</dbReference>
<evidence type="ECO:0000259" key="1">
    <source>
        <dbReference type="Pfam" id="PF01863"/>
    </source>
</evidence>
<dbReference type="Pfam" id="PF01863">
    <property type="entry name" value="YgjP-like"/>
    <property type="match status" value="1"/>
</dbReference>
<dbReference type="KEGG" id="tfu:Tfu_0533"/>
<accession>Q47SJ6</accession>
<dbReference type="GO" id="GO:0016787">
    <property type="term" value="F:hydrolase activity"/>
    <property type="evidence" value="ECO:0007669"/>
    <property type="project" value="UniProtKB-KW"/>
</dbReference>
<name>Q47SJ6_THEFY</name>
<dbReference type="AlphaFoldDB" id="Q47SJ6"/>
<reference evidence="2" key="1">
    <citation type="submission" date="2005-07" db="EMBL/GenBank/DDBJ databases">
        <title>Complete sequence of Thermobifida fusca YX.</title>
        <authorList>
            <consortium name="US DOE Joint Genome Institute"/>
            <person name="Copeland A."/>
            <person name="Lucas S."/>
            <person name="Lapidus A."/>
            <person name="Barry K."/>
            <person name="Detter J.C."/>
            <person name="Glavina T."/>
            <person name="Hammon N."/>
            <person name="Israni S."/>
            <person name="Pitluck S."/>
            <person name="Di Bartolo G."/>
            <person name="Chain P."/>
            <person name="Schmutz J."/>
            <person name="Larimer F."/>
            <person name="Land M."/>
            <person name="Lykidis A."/>
            <person name="Richardson P."/>
        </authorList>
    </citation>
    <scope>NUCLEOTIDE SEQUENCE</scope>
    <source>
        <strain evidence="2">YX</strain>
    </source>
</reference>
<dbReference type="InterPro" id="IPR053136">
    <property type="entry name" value="UTP_pyrophosphatase-like"/>
</dbReference>
<protein>
    <submittedName>
        <fullName evidence="2">Similar to metal-dependent hydrolase</fullName>
    </submittedName>
</protein>
<sequence>MQSTSPRGQLDLPCDVRHCWATVATVPREPQIEVRRSSRRRRIVSAYRSGNRTVVLLPTGLSHTEEQKWVDLILQRLRSREAYRHPSNLALHTRAVELAERYLDGKVRPSSVRWADDPRIRWGACKPAEKTIRIAHRLAGMPGWVLDYVLMHELVHLIVPGHGPEFWRLVNRYPHSERARGYLEGFTDAPRLLTAEHSHTTEPDEHPAHD</sequence>
<dbReference type="PANTHER" id="PTHR30399:SF1">
    <property type="entry name" value="UTP PYROPHOSPHATASE"/>
    <property type="match status" value="1"/>
</dbReference>